<comment type="caution">
    <text evidence="11">The sequence shown here is derived from an EMBL/GenBank/DDBJ whole genome shotgun (WGS) entry which is preliminary data.</text>
</comment>
<evidence type="ECO:0000256" key="6">
    <source>
        <dbReference type="ARBA" id="ARBA00022801"/>
    </source>
</evidence>
<keyword evidence="6" id="KW-0378">Hydrolase</keyword>
<evidence type="ECO:0000256" key="2">
    <source>
        <dbReference type="ARBA" id="ARBA00008149"/>
    </source>
</evidence>
<keyword evidence="5" id="KW-0547">Nucleotide-binding</keyword>
<keyword evidence="8 10" id="KW-1133">Transmembrane helix</keyword>
<dbReference type="EMBL" id="JBHSAX010000013">
    <property type="protein sequence ID" value="MFC3963073.1"/>
    <property type="molecule type" value="Genomic_DNA"/>
</dbReference>
<dbReference type="NCBIfam" id="TIGR03919">
    <property type="entry name" value="T7SS_EccB"/>
    <property type="match status" value="1"/>
</dbReference>
<gene>
    <name evidence="11" type="primary">eccB</name>
    <name evidence="11" type="ORF">ACFO0B_13845</name>
</gene>
<keyword evidence="9 10" id="KW-0472">Membrane</keyword>
<evidence type="ECO:0000256" key="9">
    <source>
        <dbReference type="ARBA" id="ARBA00023136"/>
    </source>
</evidence>
<dbReference type="Proteomes" id="UP001595696">
    <property type="component" value="Unassembled WGS sequence"/>
</dbReference>
<evidence type="ECO:0000313" key="11">
    <source>
        <dbReference type="EMBL" id="MFC3963073.1"/>
    </source>
</evidence>
<evidence type="ECO:0000256" key="7">
    <source>
        <dbReference type="ARBA" id="ARBA00022840"/>
    </source>
</evidence>
<evidence type="ECO:0000256" key="5">
    <source>
        <dbReference type="ARBA" id="ARBA00022741"/>
    </source>
</evidence>
<dbReference type="InterPro" id="IPR042485">
    <property type="entry name" value="T7SS_EccB_R3"/>
</dbReference>
<accession>A0ABV8DSJ7</accession>
<evidence type="ECO:0000256" key="3">
    <source>
        <dbReference type="ARBA" id="ARBA00022475"/>
    </source>
</evidence>
<dbReference type="PANTHER" id="PTHR40765">
    <property type="entry name" value="ESX-2 SECRETION SYSTEM ATPASE ECCB2"/>
    <property type="match status" value="1"/>
</dbReference>
<comment type="similarity">
    <text evidence="2">Belongs to the EccB family.</text>
</comment>
<evidence type="ECO:0000256" key="8">
    <source>
        <dbReference type="ARBA" id="ARBA00022989"/>
    </source>
</evidence>
<organism evidence="11 12">
    <name type="scientific">Nocardia jiangsuensis</name>
    <dbReference type="NCBI Taxonomy" id="1691563"/>
    <lineage>
        <taxon>Bacteria</taxon>
        <taxon>Bacillati</taxon>
        <taxon>Actinomycetota</taxon>
        <taxon>Actinomycetes</taxon>
        <taxon>Mycobacteriales</taxon>
        <taxon>Nocardiaceae</taxon>
        <taxon>Nocardia</taxon>
    </lineage>
</organism>
<name>A0ABV8DSJ7_9NOCA</name>
<evidence type="ECO:0000256" key="1">
    <source>
        <dbReference type="ARBA" id="ARBA00004162"/>
    </source>
</evidence>
<dbReference type="Pfam" id="PF05108">
    <property type="entry name" value="T7SS_ESX1_EccB"/>
    <property type="match status" value="1"/>
</dbReference>
<keyword evidence="12" id="KW-1185">Reference proteome</keyword>
<keyword evidence="3" id="KW-1003">Cell membrane</keyword>
<sequence>MARFRVVTKHQISGWRFLLRRIEHALVRRDASMIDDPQRGRSTALSIGVALACVVVAGAAVLSFFKPAKKVADAKIVSEKDSGALFVRIGDRLHPALNLTSARLIIGSADKPVPVSKDELAKYPRGPWVGIPGAPGTIADNAERDSSWTVCDTSRSGATAQVDPSTGLPTARLSAPHTTAIGGPLTVDGTVVRGLAADEARLFRDDTTTWLVYTDGERGVVRAAIDPKNSAVALALGIDAAAPVLAVSKGLIGAIPEAPPLTVPDVPGAGEVVTLNSGLTIPVGSVLTTSAPDQPAAYYLVARDGLVRVTALLAAVVRNADAHGAASARTIGPDVLAANLRPGTWPGTASYPAKPVRLVDPERIGVSCYHWSRTDRDPAAVTELLVGTGLPLSAEEQRRTVSLVTAPASGGSTADAAHLPRDTGRFVQVTGADTGSPLRESLYWISDSGVRYGVEAALTGSGTDPTLTALALRTPVPAPWHIVSLFAVGPTLSQRDARVMHDGIPPDQLVAGFGGPS</sequence>
<dbReference type="PANTHER" id="PTHR40765:SF2">
    <property type="entry name" value="ESX-2 SECRETION SYSTEM ATPASE ECCB2"/>
    <property type="match status" value="1"/>
</dbReference>
<dbReference type="InterPro" id="IPR007795">
    <property type="entry name" value="T7SS_EccB"/>
</dbReference>
<evidence type="ECO:0000256" key="4">
    <source>
        <dbReference type="ARBA" id="ARBA00022692"/>
    </source>
</evidence>
<dbReference type="Gene3D" id="3.30.2390.20">
    <property type="entry name" value="Type VII secretion system EccB, repeat 1 domain"/>
    <property type="match status" value="1"/>
</dbReference>
<reference evidence="12" key="1">
    <citation type="journal article" date="2019" name="Int. J. Syst. Evol. Microbiol.">
        <title>The Global Catalogue of Microorganisms (GCM) 10K type strain sequencing project: providing services to taxonomists for standard genome sequencing and annotation.</title>
        <authorList>
            <consortium name="The Broad Institute Genomics Platform"/>
            <consortium name="The Broad Institute Genome Sequencing Center for Infectious Disease"/>
            <person name="Wu L."/>
            <person name="Ma J."/>
        </authorList>
    </citation>
    <scope>NUCLEOTIDE SEQUENCE [LARGE SCALE GENOMIC DNA]</scope>
    <source>
        <strain evidence="12">CGMCC 4.7330</strain>
    </source>
</reference>
<keyword evidence="7" id="KW-0067">ATP-binding</keyword>
<comment type="subcellular location">
    <subcellularLocation>
        <location evidence="1">Cell membrane</location>
        <topology evidence="1">Single-pass membrane protein</topology>
    </subcellularLocation>
</comment>
<proteinExistence type="inferred from homology"/>
<evidence type="ECO:0000313" key="12">
    <source>
        <dbReference type="Proteomes" id="UP001595696"/>
    </source>
</evidence>
<dbReference type="InterPro" id="IPR044857">
    <property type="entry name" value="T7SS_EccB_R1"/>
</dbReference>
<feature type="transmembrane region" description="Helical" evidence="10">
    <location>
        <begin position="43"/>
        <end position="65"/>
    </location>
</feature>
<keyword evidence="4 10" id="KW-0812">Transmembrane</keyword>
<dbReference type="RefSeq" id="WP_378612806.1">
    <property type="nucleotide sequence ID" value="NZ_JBHSAX010000013.1"/>
</dbReference>
<evidence type="ECO:0000256" key="10">
    <source>
        <dbReference type="SAM" id="Phobius"/>
    </source>
</evidence>
<protein>
    <submittedName>
        <fullName evidence="11">Type VII secretion protein EccB</fullName>
    </submittedName>
</protein>
<dbReference type="Gene3D" id="2.40.50.910">
    <property type="entry name" value="Type VII secretion system EccB, repeat 3 domain"/>
    <property type="match status" value="1"/>
</dbReference>